<feature type="transmembrane region" description="Helical" evidence="7">
    <location>
        <begin position="114"/>
        <end position="139"/>
    </location>
</feature>
<keyword evidence="6" id="KW-0479">Metal-binding</keyword>
<feature type="transmembrane region" description="Helical" evidence="7">
    <location>
        <begin position="283"/>
        <end position="300"/>
    </location>
</feature>
<feature type="binding site" evidence="6">
    <location>
        <position position="281"/>
    </location>
    <ligand>
        <name>Zn(2+)</name>
        <dbReference type="ChEBI" id="CHEBI:29105"/>
    </ligand>
</feature>
<keyword evidence="4 7" id="KW-1133">Transmembrane helix</keyword>
<accession>A0A2P6N442</accession>
<dbReference type="Proteomes" id="UP000241769">
    <property type="component" value="Unassembled WGS sequence"/>
</dbReference>
<dbReference type="InterPro" id="IPR004254">
    <property type="entry name" value="AdipoR/HlyIII-related"/>
</dbReference>
<dbReference type="InParanoid" id="A0A2P6N442"/>
<keyword evidence="9" id="KW-1185">Reference proteome</keyword>
<feature type="transmembrane region" description="Helical" evidence="7">
    <location>
        <begin position="214"/>
        <end position="232"/>
    </location>
</feature>
<reference evidence="8 9" key="1">
    <citation type="journal article" date="2018" name="Genome Biol. Evol.">
        <title>Multiple Roots of Fruiting Body Formation in Amoebozoa.</title>
        <authorList>
            <person name="Hillmann F."/>
            <person name="Forbes G."/>
            <person name="Novohradska S."/>
            <person name="Ferling I."/>
            <person name="Riege K."/>
            <person name="Groth M."/>
            <person name="Westermann M."/>
            <person name="Marz M."/>
            <person name="Spaller T."/>
            <person name="Winckler T."/>
            <person name="Schaap P."/>
            <person name="Glockner G."/>
        </authorList>
    </citation>
    <scope>NUCLEOTIDE SEQUENCE [LARGE SCALE GENOMIC DNA]</scope>
    <source>
        <strain evidence="8 9">Jena</strain>
    </source>
</reference>
<protein>
    <submittedName>
        <fullName evidence="8">Putative hemolysin-III channel protein Izh2</fullName>
    </submittedName>
</protein>
<dbReference type="PANTHER" id="PTHR20855:SF52">
    <property type="entry name" value="ADIPONECTIN RECEPTOR PROTEIN"/>
    <property type="match status" value="1"/>
</dbReference>
<evidence type="ECO:0000313" key="8">
    <source>
        <dbReference type="EMBL" id="PRP78735.1"/>
    </source>
</evidence>
<keyword evidence="3 7" id="KW-0812">Transmembrane</keyword>
<sequence length="319" mass="36152">MSGARQRKSNEETRAPLMEEVSEAIHQIEEKAINSLLWAWQELPEWMQDNIFITGGYRKELKSFKECGRSLFYLHNEWVNIWSHLLGAVAAFFVLSSIYFWLLSHPGSANWADYAVFYTFLISAITCLGFSATFHAVSAHSHEVAVAYNRLDYLGIVILIVGSFYPAVYYGFYLHPYLQVFYIVLITVFGAATVYVVVAPHYRTPTYRWMRTSMFLALGLSAVFPTGHFTFLSGLNDPLVRISVPYLALMGALYVSGALIYASRIPERWIPGKVNIFGSSHQIFHLFVVLAALSHLVGISKTFNYWHGPEGVARVVQHS</sequence>
<evidence type="ECO:0000313" key="9">
    <source>
        <dbReference type="Proteomes" id="UP000241769"/>
    </source>
</evidence>
<dbReference type="FunCoup" id="A0A2P6N442">
    <property type="interactions" value="3"/>
</dbReference>
<evidence type="ECO:0000256" key="1">
    <source>
        <dbReference type="ARBA" id="ARBA00004141"/>
    </source>
</evidence>
<dbReference type="GO" id="GO:0006882">
    <property type="term" value="P:intracellular zinc ion homeostasis"/>
    <property type="evidence" value="ECO:0007669"/>
    <property type="project" value="TreeGrafter"/>
</dbReference>
<dbReference type="GO" id="GO:0016020">
    <property type="term" value="C:membrane"/>
    <property type="evidence" value="ECO:0007669"/>
    <property type="project" value="UniProtKB-SubCell"/>
</dbReference>
<dbReference type="OrthoDB" id="529367at2759"/>
<feature type="transmembrane region" description="Helical" evidence="7">
    <location>
        <begin position="180"/>
        <end position="202"/>
    </location>
</feature>
<dbReference type="AlphaFoldDB" id="A0A2P6N442"/>
<feature type="binding site" evidence="6">
    <location>
        <position position="285"/>
    </location>
    <ligand>
        <name>Zn(2+)</name>
        <dbReference type="ChEBI" id="CHEBI:29105"/>
    </ligand>
</feature>
<comment type="subcellular location">
    <subcellularLocation>
        <location evidence="1">Membrane</location>
        <topology evidence="1">Multi-pass membrane protein</topology>
    </subcellularLocation>
</comment>
<evidence type="ECO:0000256" key="6">
    <source>
        <dbReference type="PIRSR" id="PIRSR604254-1"/>
    </source>
</evidence>
<name>A0A2P6N442_9EUKA</name>
<evidence type="ECO:0000256" key="4">
    <source>
        <dbReference type="ARBA" id="ARBA00022989"/>
    </source>
</evidence>
<comment type="similarity">
    <text evidence="2">Belongs to the ADIPOR family.</text>
</comment>
<evidence type="ECO:0000256" key="3">
    <source>
        <dbReference type="ARBA" id="ARBA00022692"/>
    </source>
</evidence>
<keyword evidence="6" id="KW-0862">Zinc</keyword>
<feature type="transmembrane region" description="Helical" evidence="7">
    <location>
        <begin position="79"/>
        <end position="102"/>
    </location>
</feature>
<keyword evidence="5 7" id="KW-0472">Membrane</keyword>
<evidence type="ECO:0000256" key="7">
    <source>
        <dbReference type="SAM" id="Phobius"/>
    </source>
</evidence>
<dbReference type="EMBL" id="MDYQ01000208">
    <property type="protein sequence ID" value="PRP78735.1"/>
    <property type="molecule type" value="Genomic_DNA"/>
</dbReference>
<organism evidence="8 9">
    <name type="scientific">Planoprotostelium fungivorum</name>
    <dbReference type="NCBI Taxonomy" id="1890364"/>
    <lineage>
        <taxon>Eukaryota</taxon>
        <taxon>Amoebozoa</taxon>
        <taxon>Evosea</taxon>
        <taxon>Variosea</taxon>
        <taxon>Cavosteliida</taxon>
        <taxon>Cavosteliaceae</taxon>
        <taxon>Planoprotostelium</taxon>
    </lineage>
</organism>
<dbReference type="PANTHER" id="PTHR20855">
    <property type="entry name" value="ADIPOR/PROGESTIN RECEPTOR-RELATED"/>
    <property type="match status" value="1"/>
</dbReference>
<proteinExistence type="inferred from homology"/>
<dbReference type="GO" id="GO:0038023">
    <property type="term" value="F:signaling receptor activity"/>
    <property type="evidence" value="ECO:0007669"/>
    <property type="project" value="TreeGrafter"/>
</dbReference>
<dbReference type="GO" id="GO:0046872">
    <property type="term" value="F:metal ion binding"/>
    <property type="evidence" value="ECO:0007669"/>
    <property type="project" value="UniProtKB-KW"/>
</dbReference>
<dbReference type="Pfam" id="PF03006">
    <property type="entry name" value="HlyIII"/>
    <property type="match status" value="1"/>
</dbReference>
<feature type="transmembrane region" description="Helical" evidence="7">
    <location>
        <begin position="151"/>
        <end position="174"/>
    </location>
</feature>
<feature type="binding site" evidence="6">
    <location>
        <position position="135"/>
    </location>
    <ligand>
        <name>Zn(2+)</name>
        <dbReference type="ChEBI" id="CHEBI:29105"/>
    </ligand>
</feature>
<dbReference type="STRING" id="1890364.A0A2P6N442"/>
<evidence type="ECO:0000256" key="5">
    <source>
        <dbReference type="ARBA" id="ARBA00023136"/>
    </source>
</evidence>
<evidence type="ECO:0000256" key="2">
    <source>
        <dbReference type="ARBA" id="ARBA00007018"/>
    </source>
</evidence>
<feature type="transmembrane region" description="Helical" evidence="7">
    <location>
        <begin position="244"/>
        <end position="262"/>
    </location>
</feature>
<comment type="caution">
    <text evidence="8">The sequence shown here is derived from an EMBL/GenBank/DDBJ whole genome shotgun (WGS) entry which is preliminary data.</text>
</comment>
<gene>
    <name evidence="8" type="ORF">PROFUN_13313</name>
</gene>